<name>A0AAE3NBU8_9BURK</name>
<dbReference type="Pfam" id="PF11454">
    <property type="entry name" value="DUF3016"/>
    <property type="match status" value="1"/>
</dbReference>
<dbReference type="Proteomes" id="UP001212602">
    <property type="component" value="Unassembled WGS sequence"/>
</dbReference>
<gene>
    <name evidence="1" type="ORF">PGB34_20185</name>
</gene>
<proteinExistence type="predicted"/>
<dbReference type="AlphaFoldDB" id="A0AAE3NBU8"/>
<sequence>MNTLGSRASSTCGRAARAASRPLLQRGAWLLAAWLAAGCATAPGLVGPGATGGAPAASVEPGIVRVTHAELRRLEAGRPAPLESEQARRAWVDSLTDYLAERAARLLPEGQRLDVHLRGVQRAGSTEPWRGPQAADLRVVRDIYPPRIDLHFRLRKADGQVLREGERSLSDAAFLMRPNLHSRDDPLRYEKGLIDEWLRKEFEARRG</sequence>
<dbReference type="RefSeq" id="WP_271429910.1">
    <property type="nucleotide sequence ID" value="NZ_JAQIPB010000011.1"/>
</dbReference>
<reference evidence="1" key="1">
    <citation type="submission" date="2023-01" db="EMBL/GenBank/DDBJ databases">
        <title>Xenophilus mangrovi sp. nov., isolated from soil of Mangrove nature reserve.</title>
        <authorList>
            <person name="Xu S."/>
            <person name="Liu Z."/>
            <person name="Xu Y."/>
        </authorList>
    </citation>
    <scope>NUCLEOTIDE SEQUENCE</scope>
    <source>
        <strain evidence="1">YW8</strain>
    </source>
</reference>
<dbReference type="InterPro" id="IPR021557">
    <property type="entry name" value="DUF3016"/>
</dbReference>
<keyword evidence="2" id="KW-1185">Reference proteome</keyword>
<comment type="caution">
    <text evidence="1">The sequence shown here is derived from an EMBL/GenBank/DDBJ whole genome shotgun (WGS) entry which is preliminary data.</text>
</comment>
<evidence type="ECO:0000313" key="1">
    <source>
        <dbReference type="EMBL" id="MDA7418698.1"/>
    </source>
</evidence>
<evidence type="ECO:0000313" key="2">
    <source>
        <dbReference type="Proteomes" id="UP001212602"/>
    </source>
</evidence>
<protein>
    <submittedName>
        <fullName evidence="1">DUF3016 domain-containing protein</fullName>
    </submittedName>
</protein>
<dbReference type="EMBL" id="JAQIPB010000011">
    <property type="protein sequence ID" value="MDA7418698.1"/>
    <property type="molecule type" value="Genomic_DNA"/>
</dbReference>
<organism evidence="1 2">
    <name type="scientific">Xenophilus arseniciresistens</name>
    <dbReference type="NCBI Taxonomy" id="1283306"/>
    <lineage>
        <taxon>Bacteria</taxon>
        <taxon>Pseudomonadati</taxon>
        <taxon>Pseudomonadota</taxon>
        <taxon>Betaproteobacteria</taxon>
        <taxon>Burkholderiales</taxon>
        <taxon>Comamonadaceae</taxon>
        <taxon>Xenophilus</taxon>
    </lineage>
</organism>
<accession>A0AAE3NBU8</accession>